<proteinExistence type="predicted"/>
<sequence>MEMSEADPGDEYEYEYEDNETEVFFVDIDLSSLNPPIKSKQPLTPAKRKADGSPTRTPDYEEARLDSADEPADAAHATRLQEPQQTPARMTENDQGAPLHFPSRVQILDLSSVNPIVSYQGQVFGCTWADMVGTNMFFTQPGMSDDAETLRSTADYDLFGTSRIKLVGHRAKMTKKSAEESGLNGESADQQPVESQDAEDPRDQAREKQISFLEKLKEIKRQRREADVVQTSLNQGMVTADQDRTPESSEAQA</sequence>
<accession>A0AA38XI62</accession>
<name>A0AA38XI62_9EURO</name>
<evidence type="ECO:0000256" key="1">
    <source>
        <dbReference type="SAM" id="MobiDB-lite"/>
    </source>
</evidence>
<reference evidence="3" key="1">
    <citation type="submission" date="2022-10" db="EMBL/GenBank/DDBJ databases">
        <title>Culturing micro-colonial fungi from biological soil crusts in the Mojave desert and describing Neophaeococcomyces mojavensis, and introducing the new genera and species Taxawa tesnikishii.</title>
        <authorList>
            <person name="Kurbessoian T."/>
            <person name="Stajich J.E."/>
        </authorList>
    </citation>
    <scope>NUCLEOTIDE SEQUENCE</scope>
    <source>
        <strain evidence="3">TK_41</strain>
    </source>
</reference>
<evidence type="ECO:0000259" key="2">
    <source>
        <dbReference type="Pfam" id="PF10419"/>
    </source>
</evidence>
<dbReference type="Proteomes" id="UP001172673">
    <property type="component" value="Unassembled WGS sequence"/>
</dbReference>
<feature type="region of interest" description="Disordered" evidence="1">
    <location>
        <begin position="33"/>
        <end position="98"/>
    </location>
</feature>
<gene>
    <name evidence="3" type="ORF">H2200_002056</name>
</gene>
<dbReference type="InterPro" id="IPR019481">
    <property type="entry name" value="TFIIIC_triple_barrel"/>
</dbReference>
<feature type="compositionally biased region" description="Basic and acidic residues" evidence="1">
    <location>
        <begin position="199"/>
        <end position="227"/>
    </location>
</feature>
<feature type="compositionally biased region" description="Basic and acidic residues" evidence="1">
    <location>
        <begin position="58"/>
        <end position="67"/>
    </location>
</feature>
<protein>
    <recommendedName>
        <fullName evidence="2">Transcription factor TFIIIC triple barrel domain-containing protein</fullName>
    </recommendedName>
</protein>
<dbReference type="Gene3D" id="2.60.40.4370">
    <property type="match status" value="1"/>
</dbReference>
<dbReference type="AlphaFoldDB" id="A0AA38XI62"/>
<feature type="region of interest" description="Disordered" evidence="1">
    <location>
        <begin position="172"/>
        <end position="253"/>
    </location>
</feature>
<evidence type="ECO:0000313" key="3">
    <source>
        <dbReference type="EMBL" id="KAJ9613920.1"/>
    </source>
</evidence>
<dbReference type="EMBL" id="JAPDRK010000003">
    <property type="protein sequence ID" value="KAJ9613920.1"/>
    <property type="molecule type" value="Genomic_DNA"/>
</dbReference>
<feature type="domain" description="Transcription factor TFIIIC triple barrel" evidence="2">
    <location>
        <begin position="20"/>
        <end position="173"/>
    </location>
</feature>
<organism evidence="3 4">
    <name type="scientific">Cladophialophora chaetospira</name>
    <dbReference type="NCBI Taxonomy" id="386627"/>
    <lineage>
        <taxon>Eukaryota</taxon>
        <taxon>Fungi</taxon>
        <taxon>Dikarya</taxon>
        <taxon>Ascomycota</taxon>
        <taxon>Pezizomycotina</taxon>
        <taxon>Eurotiomycetes</taxon>
        <taxon>Chaetothyriomycetidae</taxon>
        <taxon>Chaetothyriales</taxon>
        <taxon>Herpotrichiellaceae</taxon>
        <taxon>Cladophialophora</taxon>
    </lineage>
</organism>
<comment type="caution">
    <text evidence="3">The sequence shown here is derived from an EMBL/GenBank/DDBJ whole genome shotgun (WGS) entry which is preliminary data.</text>
</comment>
<keyword evidence="4" id="KW-1185">Reference proteome</keyword>
<evidence type="ECO:0000313" key="4">
    <source>
        <dbReference type="Proteomes" id="UP001172673"/>
    </source>
</evidence>
<dbReference type="Pfam" id="PF10419">
    <property type="entry name" value="TFIIIC_sub6"/>
    <property type="match status" value="1"/>
</dbReference>